<dbReference type="Proteomes" id="UP000321181">
    <property type="component" value="Unassembled WGS sequence"/>
</dbReference>
<dbReference type="EMBL" id="BJYY01000020">
    <property type="protein sequence ID" value="GEO35471.1"/>
    <property type="molecule type" value="Genomic_DNA"/>
</dbReference>
<keyword evidence="3" id="KW-1185">Reference proteome</keyword>
<evidence type="ECO:0000313" key="3">
    <source>
        <dbReference type="Proteomes" id="UP000321181"/>
    </source>
</evidence>
<accession>A0A512DG66</accession>
<dbReference type="RefSeq" id="WP_146906528.1">
    <property type="nucleotide sequence ID" value="NZ_BAAARM010000005.1"/>
</dbReference>
<organism evidence="2 3">
    <name type="scientific">Cellulomonas aerilata</name>
    <dbReference type="NCBI Taxonomy" id="515326"/>
    <lineage>
        <taxon>Bacteria</taxon>
        <taxon>Bacillati</taxon>
        <taxon>Actinomycetota</taxon>
        <taxon>Actinomycetes</taxon>
        <taxon>Micrococcales</taxon>
        <taxon>Cellulomonadaceae</taxon>
        <taxon>Cellulomonas</taxon>
    </lineage>
</organism>
<dbReference type="OrthoDB" id="4829211at2"/>
<proteinExistence type="predicted"/>
<name>A0A512DG66_9CELL</name>
<evidence type="ECO:0000313" key="2">
    <source>
        <dbReference type="EMBL" id="GEO35471.1"/>
    </source>
</evidence>
<evidence type="ECO:0000256" key="1">
    <source>
        <dbReference type="SAM" id="MobiDB-lite"/>
    </source>
</evidence>
<protein>
    <submittedName>
        <fullName evidence="2">Uncharacterized protein</fullName>
    </submittedName>
</protein>
<reference evidence="2 3" key="1">
    <citation type="submission" date="2019-07" db="EMBL/GenBank/DDBJ databases">
        <title>Whole genome shotgun sequence of Cellulomonas aerilata NBRC 106308.</title>
        <authorList>
            <person name="Hosoyama A."/>
            <person name="Uohara A."/>
            <person name="Ohji S."/>
            <person name="Ichikawa N."/>
        </authorList>
    </citation>
    <scope>NUCLEOTIDE SEQUENCE [LARGE SCALE GENOMIC DNA]</scope>
    <source>
        <strain evidence="2 3">NBRC 106308</strain>
    </source>
</reference>
<gene>
    <name evidence="2" type="ORF">CAE01nite_31960</name>
</gene>
<feature type="region of interest" description="Disordered" evidence="1">
    <location>
        <begin position="1"/>
        <end position="20"/>
    </location>
</feature>
<sequence length="67" mass="7260">MSTTIPGAPTAGVDDDDPREHIEVGVLLPTGRLVGRRFASRAEAQAWARPEEGEQVVEWNLVCECAV</sequence>
<comment type="caution">
    <text evidence="2">The sequence shown here is derived from an EMBL/GenBank/DDBJ whole genome shotgun (WGS) entry which is preliminary data.</text>
</comment>
<dbReference type="AlphaFoldDB" id="A0A512DG66"/>